<dbReference type="GO" id="GO:0004674">
    <property type="term" value="F:protein serine/threonine kinase activity"/>
    <property type="evidence" value="ECO:0007669"/>
    <property type="project" value="UniProtKB-KW"/>
</dbReference>
<evidence type="ECO:0000256" key="6">
    <source>
        <dbReference type="ARBA" id="ARBA00022527"/>
    </source>
</evidence>
<dbReference type="Gene3D" id="1.10.510.10">
    <property type="entry name" value="Transferase(Phosphotransferase) domain 1"/>
    <property type="match status" value="1"/>
</dbReference>
<dbReference type="AlphaFoldDB" id="A0AAN6Y1S8"/>
<comment type="function">
    <text evidence="1">Component of the EKC/KEOPS complex that is required for the formation of a threonylcarbamoyl group on adenosine at position 37 (t(6)A37) in tRNAs that read codons beginning with adenine. The complex is probably involved in the transfer of the threonylcarbamoyl moiety of threonylcarbamoyl-AMP (TC-AMP) to the N6 group of A37. BUD32 has ATPase activity in the context of the EKC/KEOPS complex and likely plays a supporting role to the catalytic subunit KAE1. The EKC/KEOPS complex also promotes both telomere uncapping and telomere elongation. The complex is required for efficient recruitment of transcriptional coactivators.</text>
</comment>
<dbReference type="InterPro" id="IPR017441">
    <property type="entry name" value="Protein_kinase_ATP_BS"/>
</dbReference>
<dbReference type="EC" id="2.7.11.1" evidence="3"/>
<evidence type="ECO:0000313" key="18">
    <source>
        <dbReference type="EMBL" id="KAK4211053.1"/>
    </source>
</evidence>
<comment type="catalytic activity">
    <reaction evidence="14">
        <text>L-seryl-[protein] + ATP = O-phospho-L-seryl-[protein] + ADP + H(+)</text>
        <dbReference type="Rhea" id="RHEA:17989"/>
        <dbReference type="Rhea" id="RHEA-COMP:9863"/>
        <dbReference type="Rhea" id="RHEA-COMP:11604"/>
        <dbReference type="ChEBI" id="CHEBI:15378"/>
        <dbReference type="ChEBI" id="CHEBI:29999"/>
        <dbReference type="ChEBI" id="CHEBI:30616"/>
        <dbReference type="ChEBI" id="CHEBI:83421"/>
        <dbReference type="ChEBI" id="CHEBI:456216"/>
        <dbReference type="EC" id="2.7.11.1"/>
    </reaction>
</comment>
<evidence type="ECO:0000313" key="19">
    <source>
        <dbReference type="Proteomes" id="UP001301769"/>
    </source>
</evidence>
<protein>
    <recommendedName>
        <fullName evidence="5">EKC/KEOPS complex subunit BUD32</fullName>
        <ecNumber evidence="3">2.7.11.1</ecNumber>
    </recommendedName>
    <alternativeName>
        <fullName evidence="11 12">Atypical Serine/threonine protein kinase BUD32</fullName>
    </alternativeName>
    <alternativeName>
        <fullName evidence="4">EKC/KEOPS complex subunit bud32</fullName>
    </alternativeName>
</protein>
<evidence type="ECO:0000256" key="3">
    <source>
        <dbReference type="ARBA" id="ARBA00012513"/>
    </source>
</evidence>
<evidence type="ECO:0000256" key="2">
    <source>
        <dbReference type="ARBA" id="ARBA00011534"/>
    </source>
</evidence>
<dbReference type="SMART" id="SM00220">
    <property type="entry name" value="S_TKc"/>
    <property type="match status" value="1"/>
</dbReference>
<dbReference type="Proteomes" id="UP001301769">
    <property type="component" value="Unassembled WGS sequence"/>
</dbReference>
<gene>
    <name evidence="18" type="ORF">QBC37DRAFT_348771</name>
</gene>
<dbReference type="GO" id="GO:0043484">
    <property type="term" value="P:regulation of RNA splicing"/>
    <property type="evidence" value="ECO:0007669"/>
    <property type="project" value="TreeGrafter"/>
</dbReference>
<evidence type="ECO:0000256" key="12">
    <source>
        <dbReference type="ARBA" id="ARBA00033194"/>
    </source>
</evidence>
<dbReference type="InterPro" id="IPR008266">
    <property type="entry name" value="Tyr_kinase_AS"/>
</dbReference>
<dbReference type="InterPro" id="IPR011009">
    <property type="entry name" value="Kinase-like_dom_sf"/>
</dbReference>
<reference evidence="18" key="2">
    <citation type="submission" date="2023-05" db="EMBL/GenBank/DDBJ databases">
        <authorList>
            <consortium name="Lawrence Berkeley National Laboratory"/>
            <person name="Steindorff A."/>
            <person name="Hensen N."/>
            <person name="Bonometti L."/>
            <person name="Westerberg I."/>
            <person name="Brannstrom I.O."/>
            <person name="Guillou S."/>
            <person name="Cros-Aarteil S."/>
            <person name="Calhoun S."/>
            <person name="Haridas S."/>
            <person name="Kuo A."/>
            <person name="Mondo S."/>
            <person name="Pangilinan J."/>
            <person name="Riley R."/>
            <person name="Labutti K."/>
            <person name="Andreopoulos B."/>
            <person name="Lipzen A."/>
            <person name="Chen C."/>
            <person name="Yanf M."/>
            <person name="Daum C."/>
            <person name="Ng V."/>
            <person name="Clum A."/>
            <person name="Ohm R."/>
            <person name="Martin F."/>
            <person name="Silar P."/>
            <person name="Natvig D."/>
            <person name="Lalanne C."/>
            <person name="Gautier V."/>
            <person name="Ament-Velasquez S.L."/>
            <person name="Kruys A."/>
            <person name="Hutchinson M.I."/>
            <person name="Powell A.J."/>
            <person name="Barry K."/>
            <person name="Miller A.N."/>
            <person name="Grigoriev I.V."/>
            <person name="Debuchy R."/>
            <person name="Gladieux P."/>
            <person name="Thoren M.H."/>
            <person name="Johannesson H."/>
        </authorList>
    </citation>
    <scope>NUCLEOTIDE SEQUENCE</scope>
    <source>
        <strain evidence="18">PSN293</strain>
    </source>
</reference>
<evidence type="ECO:0000256" key="16">
    <source>
        <dbReference type="SAM" id="MobiDB-lite"/>
    </source>
</evidence>
<keyword evidence="7" id="KW-0808">Transferase</keyword>
<comment type="subunit">
    <text evidence="2">Component of the EKC/KEOPS complex composed of at least BUD32, CGI121, GON7, KAE1 and PCC1; the whole complex dimerizes.</text>
</comment>
<evidence type="ECO:0000256" key="10">
    <source>
        <dbReference type="ARBA" id="ARBA00022840"/>
    </source>
</evidence>
<dbReference type="InterPro" id="IPR000719">
    <property type="entry name" value="Prot_kinase_dom"/>
</dbReference>
<dbReference type="PANTHER" id="PTHR45646:SF11">
    <property type="entry name" value="SERINE_THREONINE-PROTEIN KINASE DOA"/>
    <property type="match status" value="1"/>
</dbReference>
<sequence>MSSDTESERSAYDQDYDNYDAYSEAEAGNGLIIEGPPTGLEKIFDYEPGGHHPVHLGDVLHRRYKVMHKLGSGGFANVWLCHDISPQASPSEKYVALKIIMAEGSTKECPELRVSELAELADRSAISTGLWCLPLDRFDIEGPNGKHFAFVYPVLGPRVSRLLSLVNNSSADPGDALRKICQQTTWAMALLHSIGICHGDFRPANILVRVSGLNDLSEEEVLSIIGQPQTTKVIKADDPESALSDQAPKYLVYPLDWDTILSSSPQGTALLDPGTAQACVIDFGESYPISKPTPDLGIPQVYCSPEYTLEGKVAIGSDIWALGCTLFEIRTGRKLFDIFDDDKDEYLAKMALILGRFPDRWWDDVWEARESYFKDVNADGKREGGGRVVDVQPQGDSDQRPEARSLEDTIREGLFYEHRGRPGGIERPISEKEAVVFADLLGKLLTYDHQERISPAEALGHKWFHVHFK</sequence>
<dbReference type="PROSITE" id="PS00107">
    <property type="entry name" value="PROTEIN_KINASE_ATP"/>
    <property type="match status" value="1"/>
</dbReference>
<evidence type="ECO:0000256" key="15">
    <source>
        <dbReference type="PROSITE-ProRule" id="PRU10141"/>
    </source>
</evidence>
<evidence type="ECO:0000259" key="17">
    <source>
        <dbReference type="PROSITE" id="PS50011"/>
    </source>
</evidence>
<name>A0AAN6Y1S8_9PEZI</name>
<evidence type="ECO:0000256" key="8">
    <source>
        <dbReference type="ARBA" id="ARBA00022741"/>
    </source>
</evidence>
<dbReference type="GO" id="GO:0005634">
    <property type="term" value="C:nucleus"/>
    <property type="evidence" value="ECO:0007669"/>
    <property type="project" value="TreeGrafter"/>
</dbReference>
<evidence type="ECO:0000256" key="1">
    <source>
        <dbReference type="ARBA" id="ARBA00003747"/>
    </source>
</evidence>
<dbReference type="InterPro" id="IPR051175">
    <property type="entry name" value="CLK_kinases"/>
</dbReference>
<keyword evidence="19" id="KW-1185">Reference proteome</keyword>
<evidence type="ECO:0000256" key="5">
    <source>
        <dbReference type="ARBA" id="ARBA00019973"/>
    </source>
</evidence>
<evidence type="ECO:0000256" key="4">
    <source>
        <dbReference type="ARBA" id="ARBA00013948"/>
    </source>
</evidence>
<dbReference type="EMBL" id="MU858158">
    <property type="protein sequence ID" value="KAK4211053.1"/>
    <property type="molecule type" value="Genomic_DNA"/>
</dbReference>
<proteinExistence type="predicted"/>
<keyword evidence="9 18" id="KW-0418">Kinase</keyword>
<evidence type="ECO:0000256" key="7">
    <source>
        <dbReference type="ARBA" id="ARBA00022679"/>
    </source>
</evidence>
<evidence type="ECO:0000256" key="11">
    <source>
        <dbReference type="ARBA" id="ARBA00030980"/>
    </source>
</evidence>
<dbReference type="GO" id="GO:0005524">
    <property type="term" value="F:ATP binding"/>
    <property type="evidence" value="ECO:0007669"/>
    <property type="project" value="UniProtKB-UniRule"/>
</dbReference>
<feature type="domain" description="Protein kinase" evidence="17">
    <location>
        <begin position="64"/>
        <end position="464"/>
    </location>
</feature>
<dbReference type="Pfam" id="PF00069">
    <property type="entry name" value="Pkinase"/>
    <property type="match status" value="1"/>
</dbReference>
<dbReference type="PROSITE" id="PS00109">
    <property type="entry name" value="PROTEIN_KINASE_TYR"/>
    <property type="match status" value="1"/>
</dbReference>
<comment type="catalytic activity">
    <reaction evidence="13">
        <text>L-threonyl-[protein] + ATP = O-phospho-L-threonyl-[protein] + ADP + H(+)</text>
        <dbReference type="Rhea" id="RHEA:46608"/>
        <dbReference type="Rhea" id="RHEA-COMP:11060"/>
        <dbReference type="Rhea" id="RHEA-COMP:11605"/>
        <dbReference type="ChEBI" id="CHEBI:15378"/>
        <dbReference type="ChEBI" id="CHEBI:30013"/>
        <dbReference type="ChEBI" id="CHEBI:30616"/>
        <dbReference type="ChEBI" id="CHEBI:61977"/>
        <dbReference type="ChEBI" id="CHEBI:456216"/>
        <dbReference type="EC" id="2.7.11.1"/>
    </reaction>
</comment>
<reference evidence="18" key="1">
    <citation type="journal article" date="2023" name="Mol. Phylogenet. Evol.">
        <title>Genome-scale phylogeny and comparative genomics of the fungal order Sordariales.</title>
        <authorList>
            <person name="Hensen N."/>
            <person name="Bonometti L."/>
            <person name="Westerberg I."/>
            <person name="Brannstrom I.O."/>
            <person name="Guillou S."/>
            <person name="Cros-Aarteil S."/>
            <person name="Calhoun S."/>
            <person name="Haridas S."/>
            <person name="Kuo A."/>
            <person name="Mondo S."/>
            <person name="Pangilinan J."/>
            <person name="Riley R."/>
            <person name="LaButti K."/>
            <person name="Andreopoulos B."/>
            <person name="Lipzen A."/>
            <person name="Chen C."/>
            <person name="Yan M."/>
            <person name="Daum C."/>
            <person name="Ng V."/>
            <person name="Clum A."/>
            <person name="Steindorff A."/>
            <person name="Ohm R.A."/>
            <person name="Martin F."/>
            <person name="Silar P."/>
            <person name="Natvig D.O."/>
            <person name="Lalanne C."/>
            <person name="Gautier V."/>
            <person name="Ament-Velasquez S.L."/>
            <person name="Kruys A."/>
            <person name="Hutchinson M.I."/>
            <person name="Powell A.J."/>
            <person name="Barry K."/>
            <person name="Miller A.N."/>
            <person name="Grigoriev I.V."/>
            <person name="Debuchy R."/>
            <person name="Gladieux P."/>
            <person name="Hiltunen Thoren M."/>
            <person name="Johannesson H."/>
        </authorList>
    </citation>
    <scope>NUCLEOTIDE SEQUENCE</scope>
    <source>
        <strain evidence="18">PSN293</strain>
    </source>
</reference>
<keyword evidence="6" id="KW-0723">Serine/threonine-protein kinase</keyword>
<dbReference type="SUPFAM" id="SSF56112">
    <property type="entry name" value="Protein kinase-like (PK-like)"/>
    <property type="match status" value="1"/>
</dbReference>
<organism evidence="18 19">
    <name type="scientific">Rhypophila decipiens</name>
    <dbReference type="NCBI Taxonomy" id="261697"/>
    <lineage>
        <taxon>Eukaryota</taxon>
        <taxon>Fungi</taxon>
        <taxon>Dikarya</taxon>
        <taxon>Ascomycota</taxon>
        <taxon>Pezizomycotina</taxon>
        <taxon>Sordariomycetes</taxon>
        <taxon>Sordariomycetidae</taxon>
        <taxon>Sordariales</taxon>
        <taxon>Naviculisporaceae</taxon>
        <taxon>Rhypophila</taxon>
    </lineage>
</organism>
<feature type="region of interest" description="Disordered" evidence="16">
    <location>
        <begin position="384"/>
        <end position="403"/>
    </location>
</feature>
<accession>A0AAN6Y1S8</accession>
<evidence type="ECO:0000256" key="14">
    <source>
        <dbReference type="ARBA" id="ARBA00048679"/>
    </source>
</evidence>
<dbReference type="PROSITE" id="PS50011">
    <property type="entry name" value="PROTEIN_KINASE_DOM"/>
    <property type="match status" value="1"/>
</dbReference>
<evidence type="ECO:0000256" key="9">
    <source>
        <dbReference type="ARBA" id="ARBA00022777"/>
    </source>
</evidence>
<feature type="binding site" evidence="15">
    <location>
        <position position="98"/>
    </location>
    <ligand>
        <name>ATP</name>
        <dbReference type="ChEBI" id="CHEBI:30616"/>
    </ligand>
</feature>
<keyword evidence="10 15" id="KW-0067">ATP-binding</keyword>
<keyword evidence="8 15" id="KW-0547">Nucleotide-binding</keyword>
<dbReference type="Gene3D" id="3.30.200.20">
    <property type="entry name" value="Phosphorylase Kinase, domain 1"/>
    <property type="match status" value="1"/>
</dbReference>
<dbReference type="PANTHER" id="PTHR45646">
    <property type="entry name" value="SERINE/THREONINE-PROTEIN KINASE DOA-RELATED"/>
    <property type="match status" value="1"/>
</dbReference>
<comment type="caution">
    <text evidence="18">The sequence shown here is derived from an EMBL/GenBank/DDBJ whole genome shotgun (WGS) entry which is preliminary data.</text>
</comment>
<evidence type="ECO:0000256" key="13">
    <source>
        <dbReference type="ARBA" id="ARBA00047899"/>
    </source>
</evidence>